<proteinExistence type="inferred from homology"/>
<protein>
    <submittedName>
        <fullName evidence="4">Transcriptional regulator LytR</fullName>
    </submittedName>
</protein>
<feature type="transmembrane region" description="Helical" evidence="2">
    <location>
        <begin position="14"/>
        <end position="36"/>
    </location>
</feature>
<keyword evidence="5" id="KW-1185">Reference proteome</keyword>
<feature type="domain" description="Cell envelope-related transcriptional attenuator" evidence="3">
    <location>
        <begin position="119"/>
        <end position="274"/>
    </location>
</feature>
<evidence type="ECO:0000259" key="3">
    <source>
        <dbReference type="Pfam" id="PF03816"/>
    </source>
</evidence>
<dbReference type="Proteomes" id="UP000236311">
    <property type="component" value="Unassembled WGS sequence"/>
</dbReference>
<dbReference type="PANTHER" id="PTHR33392">
    <property type="entry name" value="POLYISOPRENYL-TEICHOIC ACID--PEPTIDOGLYCAN TEICHOIC ACID TRANSFERASE TAGU"/>
    <property type="match status" value="1"/>
</dbReference>
<gene>
    <name evidence="4" type="primary">lytR_2</name>
    <name evidence="4" type="ORF">AMURIS_00851</name>
</gene>
<dbReference type="PANTHER" id="PTHR33392:SF6">
    <property type="entry name" value="POLYISOPRENYL-TEICHOIC ACID--PEPTIDOGLYCAN TEICHOIC ACID TRANSFERASE TAGU"/>
    <property type="match status" value="1"/>
</dbReference>
<organism evidence="4 5">
    <name type="scientific">Acetatifactor muris</name>
    <dbReference type="NCBI Taxonomy" id="879566"/>
    <lineage>
        <taxon>Bacteria</taxon>
        <taxon>Bacillati</taxon>
        <taxon>Bacillota</taxon>
        <taxon>Clostridia</taxon>
        <taxon>Lachnospirales</taxon>
        <taxon>Lachnospiraceae</taxon>
        <taxon>Acetatifactor</taxon>
    </lineage>
</organism>
<reference evidence="4 5" key="1">
    <citation type="submission" date="2018-01" db="EMBL/GenBank/DDBJ databases">
        <authorList>
            <person name="Gaut B.S."/>
            <person name="Morton B.R."/>
            <person name="Clegg M.T."/>
            <person name="Duvall M.R."/>
        </authorList>
    </citation>
    <scope>NUCLEOTIDE SEQUENCE [LARGE SCALE GENOMIC DNA]</scope>
    <source>
        <strain evidence="4">GP69</strain>
    </source>
</reference>
<dbReference type="Pfam" id="PF03816">
    <property type="entry name" value="LytR_cpsA_psr"/>
    <property type="match status" value="1"/>
</dbReference>
<dbReference type="InterPro" id="IPR050922">
    <property type="entry name" value="LytR/CpsA/Psr_CW_biosynth"/>
</dbReference>
<evidence type="ECO:0000256" key="1">
    <source>
        <dbReference type="ARBA" id="ARBA00006068"/>
    </source>
</evidence>
<comment type="similarity">
    <text evidence="1">Belongs to the LytR/CpsA/Psr (LCP) family.</text>
</comment>
<evidence type="ECO:0000313" key="4">
    <source>
        <dbReference type="EMBL" id="SOY28144.1"/>
    </source>
</evidence>
<dbReference type="EMBL" id="OFSM01000004">
    <property type="protein sequence ID" value="SOY28144.1"/>
    <property type="molecule type" value="Genomic_DNA"/>
</dbReference>
<keyword evidence="2" id="KW-0812">Transmembrane</keyword>
<name>A0A2K4ZCE8_9FIRM</name>
<dbReference type="InterPro" id="IPR004474">
    <property type="entry name" value="LytR_CpsA_psr"/>
</dbReference>
<evidence type="ECO:0000256" key="2">
    <source>
        <dbReference type="SAM" id="Phobius"/>
    </source>
</evidence>
<keyword evidence="2" id="KW-1133">Transmembrane helix</keyword>
<sequence length="360" mass="40504">MREKVKKEKRVRNILVKGALGLVVFIFTGTVLFLALQISGKNRLYGSADSGEMIAALSVMAEEMGGTAEEEGEAWQQGDIRYNGIHYRYNEDILTFLFLGIDKMDEVKEVKSTSDGGQSDAVFLLVLNPHSREISVIGIPRDTMTEVEMYDVNGAYWGTEKAQLAIQHGYGDGAQLSCERSVKAVSRLFYGLPIHGYCAINMGAIPLINDAVGGIEVTALERMDFKGFRVREGEKILLMGMDAYYYLHNRDITSFNSAGRRLERQKQYLKAYASAAIDRVKEDITFPVTLYNTLSRYMVTDITVDEISYLAMQASGYGFSEENLHSLRGATVQGEVYEEFYPDEQALYELILEVFYEEVE</sequence>
<accession>A0A2K4ZCE8</accession>
<dbReference type="Gene3D" id="3.40.630.190">
    <property type="entry name" value="LCP protein"/>
    <property type="match status" value="1"/>
</dbReference>
<dbReference type="AlphaFoldDB" id="A0A2K4ZCE8"/>
<dbReference type="RefSeq" id="WP_172454952.1">
    <property type="nucleotide sequence ID" value="NZ_JANJZD010000004.1"/>
</dbReference>
<keyword evidence="2" id="KW-0472">Membrane</keyword>
<evidence type="ECO:0000313" key="5">
    <source>
        <dbReference type="Proteomes" id="UP000236311"/>
    </source>
</evidence>